<name>A0A6V7VIB8_MELEN</name>
<evidence type="ECO:0000313" key="1">
    <source>
        <dbReference type="EMBL" id="CAD2174593.1"/>
    </source>
</evidence>
<proteinExistence type="predicted"/>
<sequence length="65" mass="7508">MDSGKKEFFGNIPKCIFKFSEELCRNDNSLFCLFCKTCTRILILVSVSGYLRRIRADTDGYPQAF</sequence>
<evidence type="ECO:0000313" key="2">
    <source>
        <dbReference type="Proteomes" id="UP000580250"/>
    </source>
</evidence>
<protein>
    <submittedName>
        <fullName evidence="1">Uncharacterized protein</fullName>
    </submittedName>
</protein>
<dbReference type="Proteomes" id="UP000580250">
    <property type="component" value="Unassembled WGS sequence"/>
</dbReference>
<dbReference type="AlphaFoldDB" id="A0A6V7VIB8"/>
<accession>A0A6V7VIB8</accession>
<comment type="caution">
    <text evidence="1">The sequence shown here is derived from an EMBL/GenBank/DDBJ whole genome shotgun (WGS) entry which is preliminary data.</text>
</comment>
<organism evidence="1 2">
    <name type="scientific">Meloidogyne enterolobii</name>
    <name type="common">Root-knot nematode worm</name>
    <name type="synonym">Meloidogyne mayaguensis</name>
    <dbReference type="NCBI Taxonomy" id="390850"/>
    <lineage>
        <taxon>Eukaryota</taxon>
        <taxon>Metazoa</taxon>
        <taxon>Ecdysozoa</taxon>
        <taxon>Nematoda</taxon>
        <taxon>Chromadorea</taxon>
        <taxon>Rhabditida</taxon>
        <taxon>Tylenchina</taxon>
        <taxon>Tylenchomorpha</taxon>
        <taxon>Tylenchoidea</taxon>
        <taxon>Meloidogynidae</taxon>
        <taxon>Meloidogyninae</taxon>
        <taxon>Meloidogyne</taxon>
    </lineage>
</organism>
<dbReference type="EMBL" id="CAJEWN010000239">
    <property type="protein sequence ID" value="CAD2174593.1"/>
    <property type="molecule type" value="Genomic_DNA"/>
</dbReference>
<reference evidence="1 2" key="1">
    <citation type="submission" date="2020-08" db="EMBL/GenBank/DDBJ databases">
        <authorList>
            <person name="Koutsovoulos G."/>
            <person name="Danchin GJ E."/>
        </authorList>
    </citation>
    <scope>NUCLEOTIDE SEQUENCE [LARGE SCALE GENOMIC DNA]</scope>
</reference>
<gene>
    <name evidence="1" type="ORF">MENT_LOCUS26275</name>
</gene>